<evidence type="ECO:0000313" key="2">
    <source>
        <dbReference type="EMBL" id="THH29102.1"/>
    </source>
</evidence>
<organism evidence="2 3">
    <name type="scientific">Antrodiella citrinella</name>
    <dbReference type="NCBI Taxonomy" id="2447956"/>
    <lineage>
        <taxon>Eukaryota</taxon>
        <taxon>Fungi</taxon>
        <taxon>Dikarya</taxon>
        <taxon>Basidiomycota</taxon>
        <taxon>Agaricomycotina</taxon>
        <taxon>Agaricomycetes</taxon>
        <taxon>Polyporales</taxon>
        <taxon>Steccherinaceae</taxon>
        <taxon>Antrodiella</taxon>
    </lineage>
</organism>
<reference evidence="2 3" key="1">
    <citation type="submission" date="2019-02" db="EMBL/GenBank/DDBJ databases">
        <title>Genome sequencing of the rare red list fungi Antrodiella citrinella (Flaviporus citrinellus).</title>
        <authorList>
            <person name="Buettner E."/>
            <person name="Kellner H."/>
        </authorList>
    </citation>
    <scope>NUCLEOTIDE SEQUENCE [LARGE SCALE GENOMIC DNA]</scope>
    <source>
        <strain evidence="2 3">DSM 108506</strain>
    </source>
</reference>
<comment type="caution">
    <text evidence="2">The sequence shown here is derived from an EMBL/GenBank/DDBJ whole genome shotgun (WGS) entry which is preliminary data.</text>
</comment>
<dbReference type="Proteomes" id="UP000308730">
    <property type="component" value="Unassembled WGS sequence"/>
</dbReference>
<name>A0A4S4MSG0_9APHY</name>
<protein>
    <submittedName>
        <fullName evidence="2">Uncharacterized protein</fullName>
    </submittedName>
</protein>
<sequence length="418" mass="47536">MESPPSELSSAPSAIGDKHEFRWASLFVEGIKHRHGEPLLDLTTVYNVEELYNMRRHWPTGTIHRMRTGSWFAVNRYQEKASGWEVVRVNACVPDTEPEYLICDAQMAFMRLFCWRYSVVREILTLVTWPDEGEPGWDELADTLRMVMVTGEYMMAVRDAIEREMDTGFQIRFKNDEEIFPEVEGKRLMTLDAWLAREIRTKGDIENTIAIAPEEKREQESGTSPVLEKIEGLREYLASGFIADDGWNESKHWQEAEGKVFFAQWGASLCQAYRVGYVDPNYSNNDVDEGVKEAGDDTVKCADFDNRDHRRWREVVPCQQGLKNIGPPCSAGLLSFREGVKTIVQQAKKKSRDKEDEEKVEEAGDKPPASSNSSGHGHRDVLCQTYFLAKTILSDVSGTSAAACTICSTFNTSWEFQV</sequence>
<evidence type="ECO:0000313" key="3">
    <source>
        <dbReference type="Proteomes" id="UP000308730"/>
    </source>
</evidence>
<dbReference type="AlphaFoldDB" id="A0A4S4MSG0"/>
<dbReference type="EMBL" id="SGPM01000140">
    <property type="protein sequence ID" value="THH29102.1"/>
    <property type="molecule type" value="Genomic_DNA"/>
</dbReference>
<accession>A0A4S4MSG0</accession>
<gene>
    <name evidence="2" type="ORF">EUX98_g5084</name>
</gene>
<evidence type="ECO:0000256" key="1">
    <source>
        <dbReference type="SAM" id="MobiDB-lite"/>
    </source>
</evidence>
<feature type="region of interest" description="Disordered" evidence="1">
    <location>
        <begin position="347"/>
        <end position="377"/>
    </location>
</feature>
<keyword evidence="3" id="KW-1185">Reference proteome</keyword>
<proteinExistence type="predicted"/>
<dbReference type="OrthoDB" id="3332207at2759"/>